<dbReference type="InterPro" id="IPR028098">
    <property type="entry name" value="Glyco_trans_4-like_N"/>
</dbReference>
<keyword evidence="3" id="KW-0808">Transferase</keyword>
<name>A0A2R8BXI3_9RHOB</name>
<evidence type="ECO:0000313" key="4">
    <source>
        <dbReference type="Proteomes" id="UP000244912"/>
    </source>
</evidence>
<proteinExistence type="predicted"/>
<keyword evidence="4" id="KW-1185">Reference proteome</keyword>
<sequence>MGGIEAHSWHLCRGLAARGHEVTLLAAGDSDAGVPLYSVVERHYDSHMPWHSYRETPELTAYLDRAYGDALDVLGSGRFDVVHNNGLHRFPPRFARRDRMPMVTTLHVPPFDVLKRAVDDGVAPWHAYTVTSQRQMHSWWGDAPPDAARVVSNGIDMGDWPYQPQGNGEAVWVGRITRTKAPHLAVEAARIAGRQLTLFGSIEDRDYFEEDLRPLLGQGVRYGGHLEQTELAAEIGRGSVFVFTPLWDEPFGLVAVEAMACGLPVAGIDRGAVAEVVGGAGCLSRSEAPEDLAAAIDDAARVPRPIPRSRVERRFTMDRMLDGYEAAYCDVIAAQGAEWSDPDFERFKLPPRSVAAE</sequence>
<protein>
    <submittedName>
        <fullName evidence="3">Glycogen synthase</fullName>
        <ecNumber evidence="3">2.4.1.11</ecNumber>
    </submittedName>
</protein>
<dbReference type="AlphaFoldDB" id="A0A2R8BXI3"/>
<feature type="domain" description="Glycosyltransferase subfamily 4-like N-terminal" evidence="2">
    <location>
        <begin position="1"/>
        <end position="157"/>
    </location>
</feature>
<gene>
    <name evidence="3" type="ORF">PAA8504_02691</name>
</gene>
<dbReference type="Proteomes" id="UP000244912">
    <property type="component" value="Unassembled WGS sequence"/>
</dbReference>
<feature type="domain" description="Glycosyl transferase family 1" evidence="1">
    <location>
        <begin position="170"/>
        <end position="299"/>
    </location>
</feature>
<accession>A0A2R8BXI3</accession>
<evidence type="ECO:0000259" key="2">
    <source>
        <dbReference type="Pfam" id="PF13439"/>
    </source>
</evidence>
<keyword evidence="3" id="KW-0328">Glycosyltransferase</keyword>
<reference evidence="3 4" key="1">
    <citation type="submission" date="2018-03" db="EMBL/GenBank/DDBJ databases">
        <authorList>
            <person name="Keele B.F."/>
        </authorList>
    </citation>
    <scope>NUCLEOTIDE SEQUENCE [LARGE SCALE GENOMIC DNA]</scope>
    <source>
        <strain evidence="3 4">CECT 8504</strain>
    </source>
</reference>
<dbReference type="Pfam" id="PF13439">
    <property type="entry name" value="Glyco_transf_4"/>
    <property type="match status" value="1"/>
</dbReference>
<dbReference type="EMBL" id="ONZF01000006">
    <property type="protein sequence ID" value="SPJ24850.1"/>
    <property type="molecule type" value="Genomic_DNA"/>
</dbReference>
<dbReference type="InterPro" id="IPR001296">
    <property type="entry name" value="Glyco_trans_1"/>
</dbReference>
<dbReference type="OrthoDB" id="9790710at2"/>
<evidence type="ECO:0000259" key="1">
    <source>
        <dbReference type="Pfam" id="PF00534"/>
    </source>
</evidence>
<organism evidence="3 4">
    <name type="scientific">Palleronia abyssalis</name>
    <dbReference type="NCBI Taxonomy" id="1501240"/>
    <lineage>
        <taxon>Bacteria</taxon>
        <taxon>Pseudomonadati</taxon>
        <taxon>Pseudomonadota</taxon>
        <taxon>Alphaproteobacteria</taxon>
        <taxon>Rhodobacterales</taxon>
        <taxon>Roseobacteraceae</taxon>
        <taxon>Palleronia</taxon>
    </lineage>
</organism>
<dbReference type="Pfam" id="PF00534">
    <property type="entry name" value="Glycos_transf_1"/>
    <property type="match status" value="1"/>
</dbReference>
<dbReference type="PANTHER" id="PTHR12526">
    <property type="entry name" value="GLYCOSYLTRANSFERASE"/>
    <property type="match status" value="1"/>
</dbReference>
<dbReference type="PANTHER" id="PTHR12526:SF595">
    <property type="entry name" value="BLL5217 PROTEIN"/>
    <property type="match status" value="1"/>
</dbReference>
<dbReference type="Gene3D" id="3.40.50.2000">
    <property type="entry name" value="Glycogen Phosphorylase B"/>
    <property type="match status" value="2"/>
</dbReference>
<dbReference type="EC" id="2.4.1.11" evidence="3"/>
<dbReference type="SUPFAM" id="SSF53756">
    <property type="entry name" value="UDP-Glycosyltransferase/glycogen phosphorylase"/>
    <property type="match status" value="1"/>
</dbReference>
<dbReference type="GO" id="GO:0004373">
    <property type="term" value="F:alpha-1,4-glucan glucosyltransferase (UDP-glucose donor) activity"/>
    <property type="evidence" value="ECO:0007669"/>
    <property type="project" value="UniProtKB-EC"/>
</dbReference>
<evidence type="ECO:0000313" key="3">
    <source>
        <dbReference type="EMBL" id="SPJ24850.1"/>
    </source>
</evidence>